<name>A0A846MVN0_9PROT</name>
<feature type="region of interest" description="Disordered" evidence="1">
    <location>
        <begin position="1122"/>
        <end position="1159"/>
    </location>
</feature>
<feature type="compositionally biased region" description="Basic residues" evidence="1">
    <location>
        <begin position="1138"/>
        <end position="1147"/>
    </location>
</feature>
<keyword evidence="3" id="KW-1185">Reference proteome</keyword>
<dbReference type="AlphaFoldDB" id="A0A846MVN0"/>
<dbReference type="Proteomes" id="UP000570514">
    <property type="component" value="Unassembled WGS sequence"/>
</dbReference>
<sequence>MLRLLRAVEITHDADIDAARRTYEAERQETEPSFDTLIADGWLAVSWGRVWAPRDYFLALRNTKDLPALAGLLTRRHNQAFLFQNPTVGDPDIGSLAADIEAGRKDLHHLLCRSPSWVAARLWDGRMKVELSRDLRNWTDRWQLLGRPELVCWQAWDETDAEEFRSGALAVVANEAGFSVWANFEAAVLRRLSLPHRQRPASYTNYAGKLPTTMVGRALWLRQPRLEALAYEMLAADALGLIGLLWLEVVHQELGTGPAARAVVLLELAVKHPELLVSLSFQVQQHPQLLADVALFPPTTALACLWIAQWQAPSGGWDRSLNDADDQHGKSAAFTDTVSLLGEFLEQGKADPAEAAALLKWCHDNSDGGFVDDATGSDTILAALRDIVARQSGEIARTILAALVHDIPTNPAIGSGAFAAALDVISVCHLEDCGDTSALIAAYTASFRENTYRLDARRIGLSSAAALYRLSEKAAGGANSFLYPFDVPSWLTRGAAENTNPYALVDDIGRALRAHIRILCRAIAGLGTEIPGGLVDALVHAIAAGALDDKVNGRVDAFAPRFEVSPSGRTERDRALAADLAMVLPLLPEPQRHSMLQAVLGTNEPLILAQLYQMVSVPDQKAVAARISQITPDTAAEVRSYVEVQARINALLNANLAQAAARFIDAEADVRTFGKVGGREEEQARWKLRLLYTSQDWDAILATPDPPTEAGVDPRAARDSVRFFKAIAILSKPAGDPEAAASMFRELFQRNHLSAYASNVFASEVAAVLKHNSFGQLTGAQERRARDALVEVDTMIAQCRAVGQDEQDTIALNKALLYLGLEDPDQALALLDTVNKAERNDRVAAYRALALAQQAHAGEASAALAEARDVFGDTPILRDVEAFLGAGVLPHGPTVALSLDASTRQQIKAALSDLMRLDPAAQAEILSPKPEPLDAVIIDVVRDACAALTGLMPMFPDASEKQDEDDYSAVLRELIQVHVNTLLGWSTRDQSKAGYSAKGNPGEPDILLQKGGSTLAAIEAVICDQPVHRESVQQDLTRHFTKLFTYSTGTLYFHVTYVFADDLEPICTYLCSCAHAPPPGIAYDRQERLAMSGTLPLGFVARYRREAEELKVVFLILNMGQTRQKTAAKTAGAPKAKGPTKKKKPRGSKAPPSTSTTQE</sequence>
<protein>
    <submittedName>
        <fullName evidence="2">Tetratricopeptide (TPR) repeat protein</fullName>
    </submittedName>
</protein>
<evidence type="ECO:0000256" key="1">
    <source>
        <dbReference type="SAM" id="MobiDB-lite"/>
    </source>
</evidence>
<gene>
    <name evidence="2" type="ORF">FHS83_000862</name>
</gene>
<organism evidence="2 3">
    <name type="scientific">Rhizomicrobium palustre</name>
    <dbReference type="NCBI Taxonomy" id="189966"/>
    <lineage>
        <taxon>Bacteria</taxon>
        <taxon>Pseudomonadati</taxon>
        <taxon>Pseudomonadota</taxon>
        <taxon>Alphaproteobacteria</taxon>
        <taxon>Micropepsales</taxon>
        <taxon>Micropepsaceae</taxon>
        <taxon>Rhizomicrobium</taxon>
    </lineage>
</organism>
<evidence type="ECO:0000313" key="3">
    <source>
        <dbReference type="Proteomes" id="UP000570514"/>
    </source>
</evidence>
<feature type="compositionally biased region" description="Low complexity" evidence="1">
    <location>
        <begin position="1125"/>
        <end position="1137"/>
    </location>
</feature>
<accession>A0A846MVN0</accession>
<evidence type="ECO:0000313" key="2">
    <source>
        <dbReference type="EMBL" id="NIK87544.1"/>
    </source>
</evidence>
<proteinExistence type="predicted"/>
<dbReference type="EMBL" id="JAASRM010000001">
    <property type="protein sequence ID" value="NIK87544.1"/>
    <property type="molecule type" value="Genomic_DNA"/>
</dbReference>
<reference evidence="2 3" key="1">
    <citation type="submission" date="2020-03" db="EMBL/GenBank/DDBJ databases">
        <title>Genomic Encyclopedia of Type Strains, Phase IV (KMG-IV): sequencing the most valuable type-strain genomes for metagenomic binning, comparative biology and taxonomic classification.</title>
        <authorList>
            <person name="Goeker M."/>
        </authorList>
    </citation>
    <scope>NUCLEOTIDE SEQUENCE [LARGE SCALE GENOMIC DNA]</scope>
    <source>
        <strain evidence="2 3">DSM 19867</strain>
    </source>
</reference>
<comment type="caution">
    <text evidence="2">The sequence shown here is derived from an EMBL/GenBank/DDBJ whole genome shotgun (WGS) entry which is preliminary data.</text>
</comment>